<evidence type="ECO:0000313" key="1">
    <source>
        <dbReference type="EMBL" id="WIY27337.1"/>
    </source>
</evidence>
<keyword evidence="2" id="KW-1185">Reference proteome</keyword>
<dbReference type="EMBL" id="CP127247">
    <property type="protein sequence ID" value="WIY27337.1"/>
    <property type="molecule type" value="Genomic_DNA"/>
</dbReference>
<dbReference type="Proteomes" id="UP001238334">
    <property type="component" value="Chromosome"/>
</dbReference>
<proteinExistence type="predicted"/>
<dbReference type="RefSeq" id="WP_286018262.1">
    <property type="nucleotide sequence ID" value="NZ_CP127247.1"/>
</dbReference>
<sequence>MNAEILHSGFDGLKFTLQTDIPPKLRAELASAKAHSKKPTAIAWLILDLSL</sequence>
<organism evidence="1 2">
    <name type="scientific">Parasedimentitalea psychrophila</name>
    <dbReference type="NCBI Taxonomy" id="2997337"/>
    <lineage>
        <taxon>Bacteria</taxon>
        <taxon>Pseudomonadati</taxon>
        <taxon>Pseudomonadota</taxon>
        <taxon>Alphaproteobacteria</taxon>
        <taxon>Rhodobacterales</taxon>
        <taxon>Paracoccaceae</taxon>
        <taxon>Parasedimentitalea</taxon>
    </lineage>
</organism>
<protein>
    <submittedName>
        <fullName evidence="1">Uncharacterized protein</fullName>
    </submittedName>
</protein>
<dbReference type="AlphaFoldDB" id="A0A9Y2L4N5"/>
<gene>
    <name evidence="1" type="ORF">QPJ95_10705</name>
</gene>
<evidence type="ECO:0000313" key="2">
    <source>
        <dbReference type="Proteomes" id="UP001238334"/>
    </source>
</evidence>
<accession>A0A9Y2L4N5</accession>
<name>A0A9Y2L4N5_9RHOB</name>
<dbReference type="KEGG" id="ppso:QPJ95_10705"/>
<reference evidence="1 2" key="1">
    <citation type="submission" date="2023-06" db="EMBL/GenBank/DDBJ databases">
        <title>Parasedimentitalea psychrophila sp. nov., a psychrophilic bacterium isolated from deep-sea sediment.</title>
        <authorList>
            <person name="Li A."/>
        </authorList>
    </citation>
    <scope>NUCLEOTIDE SEQUENCE [LARGE SCALE GENOMIC DNA]</scope>
    <source>
        <strain evidence="1 2">QS115</strain>
    </source>
</reference>